<evidence type="ECO:0000256" key="2">
    <source>
        <dbReference type="ARBA" id="ARBA00023125"/>
    </source>
</evidence>
<dbReference type="InterPro" id="IPR011006">
    <property type="entry name" value="CheY-like_superfamily"/>
</dbReference>
<dbReference type="PANTHER" id="PTHR43280:SF2">
    <property type="entry name" value="HTH-TYPE TRANSCRIPTIONAL REGULATOR EXSA"/>
    <property type="match status" value="1"/>
</dbReference>
<dbReference type="EMBL" id="JAPCKK010000010">
    <property type="protein sequence ID" value="MDP4096055.1"/>
    <property type="molecule type" value="Genomic_DNA"/>
</dbReference>
<keyword evidence="3" id="KW-0804">Transcription</keyword>
<name>A0ABT9FMV0_9BACL</name>
<evidence type="ECO:0000256" key="3">
    <source>
        <dbReference type="ARBA" id="ARBA00023163"/>
    </source>
</evidence>
<dbReference type="InterPro" id="IPR009057">
    <property type="entry name" value="Homeodomain-like_sf"/>
</dbReference>
<keyword evidence="4" id="KW-0597">Phosphoprotein</keyword>
<reference evidence="7 8" key="1">
    <citation type="submission" date="2022-10" db="EMBL/GenBank/DDBJ databases">
        <title>Paenibacillus description and whole genome data of maize root bacterial community.</title>
        <authorList>
            <person name="Marton D."/>
            <person name="Farkas M."/>
            <person name="Cserhati M."/>
        </authorList>
    </citation>
    <scope>NUCLEOTIDE SEQUENCE [LARGE SCALE GENOMIC DNA]</scope>
    <source>
        <strain evidence="7 8">P96</strain>
    </source>
</reference>
<dbReference type="RefSeq" id="WP_305753683.1">
    <property type="nucleotide sequence ID" value="NZ_JAPCKK010000010.1"/>
</dbReference>
<feature type="domain" description="Response regulatory" evidence="6">
    <location>
        <begin position="2"/>
        <end position="118"/>
    </location>
</feature>
<accession>A0ABT9FMV0</accession>
<evidence type="ECO:0000256" key="1">
    <source>
        <dbReference type="ARBA" id="ARBA00023015"/>
    </source>
</evidence>
<evidence type="ECO:0000256" key="4">
    <source>
        <dbReference type="PROSITE-ProRule" id="PRU00169"/>
    </source>
</evidence>
<keyword evidence="1" id="KW-0805">Transcription regulation</keyword>
<dbReference type="PANTHER" id="PTHR43280">
    <property type="entry name" value="ARAC-FAMILY TRANSCRIPTIONAL REGULATOR"/>
    <property type="match status" value="1"/>
</dbReference>
<evidence type="ECO:0000259" key="5">
    <source>
        <dbReference type="PROSITE" id="PS01124"/>
    </source>
</evidence>
<dbReference type="InterPro" id="IPR020449">
    <property type="entry name" value="Tscrpt_reg_AraC-type_HTH"/>
</dbReference>
<dbReference type="SMART" id="SM00342">
    <property type="entry name" value="HTH_ARAC"/>
    <property type="match status" value="1"/>
</dbReference>
<dbReference type="SUPFAM" id="SSF46689">
    <property type="entry name" value="Homeodomain-like"/>
    <property type="match status" value="2"/>
</dbReference>
<protein>
    <submittedName>
        <fullName evidence="7">Response regulator</fullName>
    </submittedName>
</protein>
<evidence type="ECO:0000313" key="7">
    <source>
        <dbReference type="EMBL" id="MDP4096055.1"/>
    </source>
</evidence>
<dbReference type="Pfam" id="PF00072">
    <property type="entry name" value="Response_reg"/>
    <property type="match status" value="1"/>
</dbReference>
<dbReference type="Gene3D" id="1.10.10.60">
    <property type="entry name" value="Homeodomain-like"/>
    <property type="match status" value="2"/>
</dbReference>
<dbReference type="InterPro" id="IPR018060">
    <property type="entry name" value="HTH_AraC"/>
</dbReference>
<dbReference type="PROSITE" id="PS00041">
    <property type="entry name" value="HTH_ARAC_FAMILY_1"/>
    <property type="match status" value="1"/>
</dbReference>
<organism evidence="7 8">
    <name type="scientific">Paenibacillus zeirhizosphaerae</name>
    <dbReference type="NCBI Taxonomy" id="2987519"/>
    <lineage>
        <taxon>Bacteria</taxon>
        <taxon>Bacillati</taxon>
        <taxon>Bacillota</taxon>
        <taxon>Bacilli</taxon>
        <taxon>Bacillales</taxon>
        <taxon>Paenibacillaceae</taxon>
        <taxon>Paenibacillus</taxon>
    </lineage>
</organism>
<dbReference type="InterPro" id="IPR018062">
    <property type="entry name" value="HTH_AraC-typ_CS"/>
</dbReference>
<feature type="domain" description="HTH araC/xylS-type" evidence="5">
    <location>
        <begin position="291"/>
        <end position="389"/>
    </location>
</feature>
<proteinExistence type="predicted"/>
<gene>
    <name evidence="7" type="ORF">OIN60_04540</name>
</gene>
<dbReference type="SUPFAM" id="SSF52172">
    <property type="entry name" value="CheY-like"/>
    <property type="match status" value="1"/>
</dbReference>
<evidence type="ECO:0000259" key="6">
    <source>
        <dbReference type="PROSITE" id="PS50110"/>
    </source>
</evidence>
<dbReference type="Pfam" id="PF12833">
    <property type="entry name" value="HTH_18"/>
    <property type="match status" value="1"/>
</dbReference>
<comment type="caution">
    <text evidence="7">The sequence shown here is derived from an EMBL/GenBank/DDBJ whole genome shotgun (WGS) entry which is preliminary data.</text>
</comment>
<dbReference type="SMART" id="SM00448">
    <property type="entry name" value="REC"/>
    <property type="match status" value="1"/>
</dbReference>
<dbReference type="Gene3D" id="3.40.50.2300">
    <property type="match status" value="1"/>
</dbReference>
<dbReference type="Proteomes" id="UP001241848">
    <property type="component" value="Unassembled WGS sequence"/>
</dbReference>
<dbReference type="CDD" id="cd17536">
    <property type="entry name" value="REC_YesN-like"/>
    <property type="match status" value="1"/>
</dbReference>
<dbReference type="PROSITE" id="PS01124">
    <property type="entry name" value="HTH_ARAC_FAMILY_2"/>
    <property type="match status" value="1"/>
</dbReference>
<keyword evidence="2" id="KW-0238">DNA-binding</keyword>
<feature type="modified residue" description="4-aspartylphosphate" evidence="4">
    <location>
        <position position="53"/>
    </location>
</feature>
<evidence type="ECO:0000313" key="8">
    <source>
        <dbReference type="Proteomes" id="UP001241848"/>
    </source>
</evidence>
<sequence length="395" mass="44489">MNILIADDEHTIRQGIGRTIHQAWPDSCIYAAASTEEAAGILAEHPVDIVLTDILMPGMDGLEFMRISKRKHPHLQWVVISAHSEFQYAQKAVRLGAKDYLLKPIGKKKLLECVETLAGEAQAESERVRDGKLLKSNLGYLREAVFQRYALGLDIGKLDIRPFVENYPDFHLFMVSMGPVQRKNHLEHFIIENVLSELLDTAGHGFVVSLDRYSLLGIARLQNEVEAAKLIDQLNGHLRRYLKLPFQAAASGPHRDFAGIPDTAAALRNSLEGNLAPGSGECLKEGVHTVDVALQYIRAHFTEDLSLERVASVVFLNPVYFSQLFKQKTGQGYKDYVISLRMEQAKKLLLDPQLKLVDIADRIGYHDVRHFTQVFRRKCGMTPTEYRSGMKTESK</sequence>
<dbReference type="PRINTS" id="PR00032">
    <property type="entry name" value="HTHARAC"/>
</dbReference>
<dbReference type="InterPro" id="IPR001789">
    <property type="entry name" value="Sig_transdc_resp-reg_receiver"/>
</dbReference>
<keyword evidence="8" id="KW-1185">Reference proteome</keyword>
<dbReference type="PROSITE" id="PS50110">
    <property type="entry name" value="RESPONSE_REGULATORY"/>
    <property type="match status" value="1"/>
</dbReference>